<evidence type="ECO:0000313" key="1">
    <source>
        <dbReference type="EMBL" id="GIJ56684.1"/>
    </source>
</evidence>
<name>A0A8J3Z3L1_9ACTN</name>
<proteinExistence type="predicted"/>
<gene>
    <name evidence="1" type="ORF">Vau01_042000</name>
</gene>
<dbReference type="EMBL" id="BOPG01000025">
    <property type="protein sequence ID" value="GIJ56684.1"/>
    <property type="molecule type" value="Genomic_DNA"/>
</dbReference>
<accession>A0A8J3Z3L1</accession>
<dbReference type="RefSeq" id="WP_203995440.1">
    <property type="nucleotide sequence ID" value="NZ_BOPG01000025.1"/>
</dbReference>
<dbReference type="Proteomes" id="UP000612585">
    <property type="component" value="Unassembled WGS sequence"/>
</dbReference>
<comment type="caution">
    <text evidence="1">The sequence shown here is derived from an EMBL/GenBank/DDBJ whole genome shotgun (WGS) entry which is preliminary data.</text>
</comment>
<dbReference type="SUPFAM" id="SSF46785">
    <property type="entry name" value="Winged helix' DNA-binding domain"/>
    <property type="match status" value="1"/>
</dbReference>
<dbReference type="InterPro" id="IPR036390">
    <property type="entry name" value="WH_DNA-bd_sf"/>
</dbReference>
<dbReference type="Gene3D" id="1.10.10.10">
    <property type="entry name" value="Winged helix-like DNA-binding domain superfamily/Winged helix DNA-binding domain"/>
    <property type="match status" value="1"/>
</dbReference>
<keyword evidence="2" id="KW-1185">Reference proteome</keyword>
<evidence type="ECO:0008006" key="3">
    <source>
        <dbReference type="Google" id="ProtNLM"/>
    </source>
</evidence>
<evidence type="ECO:0000313" key="2">
    <source>
        <dbReference type="Proteomes" id="UP000612585"/>
    </source>
</evidence>
<protein>
    <recommendedName>
        <fullName evidence="3">DNA-binding transcriptional regulator, MarR family</fullName>
    </recommendedName>
</protein>
<dbReference type="AlphaFoldDB" id="A0A8J3Z3L1"/>
<reference evidence="1" key="1">
    <citation type="submission" date="2021-01" db="EMBL/GenBank/DDBJ databases">
        <title>Whole genome shotgun sequence of Virgisporangium aurantiacum NBRC 16421.</title>
        <authorList>
            <person name="Komaki H."/>
            <person name="Tamura T."/>
        </authorList>
    </citation>
    <scope>NUCLEOTIDE SEQUENCE</scope>
    <source>
        <strain evidence="1">NBRC 16421</strain>
    </source>
</reference>
<sequence length="140" mass="14745">MSTTTGRPIGHLLRTLDRLIDERFDRTLVGRGVTRRQWQLLNALAGGPATLDTLTAAVAAFLDRSAGETARPHFDPLVAAGIVTGSGDTYALTAAGRATLADLAAEVGTIRTATVAGLPDGEYERTVATLQTMIDNLSPR</sequence>
<dbReference type="InterPro" id="IPR036388">
    <property type="entry name" value="WH-like_DNA-bd_sf"/>
</dbReference>
<organism evidence="1 2">
    <name type="scientific">Virgisporangium aurantiacum</name>
    <dbReference type="NCBI Taxonomy" id="175570"/>
    <lineage>
        <taxon>Bacteria</taxon>
        <taxon>Bacillati</taxon>
        <taxon>Actinomycetota</taxon>
        <taxon>Actinomycetes</taxon>
        <taxon>Micromonosporales</taxon>
        <taxon>Micromonosporaceae</taxon>
        <taxon>Virgisporangium</taxon>
    </lineage>
</organism>